<keyword evidence="2" id="KW-1185">Reference proteome</keyword>
<evidence type="ECO:0000313" key="1">
    <source>
        <dbReference type="EMBL" id="KAF3840445.1"/>
    </source>
</evidence>
<protein>
    <submittedName>
        <fullName evidence="1">Uncharacterized protein</fullName>
    </submittedName>
</protein>
<proteinExistence type="predicted"/>
<comment type="caution">
    <text evidence="1">The sequence shown here is derived from an EMBL/GenBank/DDBJ whole genome shotgun (WGS) entry which is preliminary data.</text>
</comment>
<evidence type="ECO:0000313" key="2">
    <source>
        <dbReference type="Proteomes" id="UP000518266"/>
    </source>
</evidence>
<dbReference type="AlphaFoldDB" id="A0A7J5XTJ8"/>
<gene>
    <name evidence="1" type="ORF">F7725_006307</name>
</gene>
<sequence>MSGWCHSDVTVMSGWCHSDVTVMLKRAGNKTGKHTLRKHQREERVCGQCVCECVCVCVCVTNMEFRKSLKCAACSRGHSYFSRRTSNKPQGFREEMCLRQPER</sequence>
<reference evidence="1 2" key="1">
    <citation type="submission" date="2020-03" db="EMBL/GenBank/DDBJ databases">
        <title>Dissostichus mawsoni Genome sequencing and assembly.</title>
        <authorList>
            <person name="Park H."/>
        </authorList>
    </citation>
    <scope>NUCLEOTIDE SEQUENCE [LARGE SCALE GENOMIC DNA]</scope>
    <source>
        <strain evidence="1">DM0001</strain>
        <tissue evidence="1">Muscle</tissue>
    </source>
</reference>
<accession>A0A7J5XTJ8</accession>
<dbReference type="EMBL" id="JAAKFY010000020">
    <property type="protein sequence ID" value="KAF3840445.1"/>
    <property type="molecule type" value="Genomic_DNA"/>
</dbReference>
<organism evidence="1 2">
    <name type="scientific">Dissostichus mawsoni</name>
    <name type="common">Antarctic cod</name>
    <dbReference type="NCBI Taxonomy" id="36200"/>
    <lineage>
        <taxon>Eukaryota</taxon>
        <taxon>Metazoa</taxon>
        <taxon>Chordata</taxon>
        <taxon>Craniata</taxon>
        <taxon>Vertebrata</taxon>
        <taxon>Euteleostomi</taxon>
        <taxon>Actinopterygii</taxon>
        <taxon>Neopterygii</taxon>
        <taxon>Teleostei</taxon>
        <taxon>Neoteleostei</taxon>
        <taxon>Acanthomorphata</taxon>
        <taxon>Eupercaria</taxon>
        <taxon>Perciformes</taxon>
        <taxon>Notothenioidei</taxon>
        <taxon>Nototheniidae</taxon>
        <taxon>Dissostichus</taxon>
    </lineage>
</organism>
<name>A0A7J5XTJ8_DISMA</name>
<dbReference type="Proteomes" id="UP000518266">
    <property type="component" value="Unassembled WGS sequence"/>
</dbReference>